<name>A0A8S0QY44_OLEEU</name>
<evidence type="ECO:0000313" key="2">
    <source>
        <dbReference type="EMBL" id="CAA2970722.1"/>
    </source>
</evidence>
<sequence length="137" mass="15540">MSAGSGSSSPRRTRVEKEDDRPRFFDNKAKNLCWANAEIVPGRHPERWRKDAAGNVVCKRFCNCQGCLCFEYDHIVPFSKGGESVAENCQILQTRVNRFKANKEDVDTSQLKGYSCDIKFTGIFPRILRASTRCNVT</sequence>
<keyword evidence="3" id="KW-1185">Reference proteome</keyword>
<proteinExistence type="predicted"/>
<dbReference type="PANTHER" id="PTHR33427">
    <property type="entry name" value="HNH ENDONUCLEASE"/>
    <property type="match status" value="1"/>
</dbReference>
<accession>A0A8S0QY44</accession>
<comment type="caution">
    <text evidence="2">The sequence shown here is derived from an EMBL/GenBank/DDBJ whole genome shotgun (WGS) entry which is preliminary data.</text>
</comment>
<dbReference type="OrthoDB" id="1883054at2759"/>
<evidence type="ECO:0000313" key="3">
    <source>
        <dbReference type="Proteomes" id="UP000594638"/>
    </source>
</evidence>
<dbReference type="Gene3D" id="1.10.30.50">
    <property type="match status" value="1"/>
</dbReference>
<protein>
    <submittedName>
        <fullName evidence="2">Beta-galactosidase 17</fullName>
    </submittedName>
</protein>
<dbReference type="Gramene" id="OE9A047985T2">
    <property type="protein sequence ID" value="OE9A047985C2"/>
    <property type="gene ID" value="OE9A047985"/>
</dbReference>
<feature type="compositionally biased region" description="Polar residues" evidence="1">
    <location>
        <begin position="1"/>
        <end position="10"/>
    </location>
</feature>
<dbReference type="AlphaFoldDB" id="A0A8S0QY44"/>
<dbReference type="InterPro" id="IPR003615">
    <property type="entry name" value="HNH_nuc"/>
</dbReference>
<dbReference type="Proteomes" id="UP000594638">
    <property type="component" value="Unassembled WGS sequence"/>
</dbReference>
<evidence type="ECO:0000256" key="1">
    <source>
        <dbReference type="SAM" id="MobiDB-lite"/>
    </source>
</evidence>
<dbReference type="EMBL" id="CACTIH010001982">
    <property type="protein sequence ID" value="CAA2970722.1"/>
    <property type="molecule type" value="Genomic_DNA"/>
</dbReference>
<feature type="region of interest" description="Disordered" evidence="1">
    <location>
        <begin position="1"/>
        <end position="20"/>
    </location>
</feature>
<dbReference type="CDD" id="cd00085">
    <property type="entry name" value="HNHc"/>
    <property type="match status" value="1"/>
</dbReference>
<reference evidence="2 3" key="1">
    <citation type="submission" date="2019-12" db="EMBL/GenBank/DDBJ databases">
        <authorList>
            <person name="Alioto T."/>
            <person name="Alioto T."/>
            <person name="Gomez Garrido J."/>
        </authorList>
    </citation>
    <scope>NUCLEOTIDE SEQUENCE [LARGE SCALE GENOMIC DNA]</scope>
</reference>
<gene>
    <name evidence="2" type="ORF">OLEA9_A047985</name>
</gene>
<dbReference type="PANTHER" id="PTHR33427:SF1">
    <property type="entry name" value="F6A14.21 PROTEIN"/>
    <property type="match status" value="1"/>
</dbReference>
<organism evidence="2 3">
    <name type="scientific">Olea europaea subsp. europaea</name>
    <dbReference type="NCBI Taxonomy" id="158383"/>
    <lineage>
        <taxon>Eukaryota</taxon>
        <taxon>Viridiplantae</taxon>
        <taxon>Streptophyta</taxon>
        <taxon>Embryophyta</taxon>
        <taxon>Tracheophyta</taxon>
        <taxon>Spermatophyta</taxon>
        <taxon>Magnoliopsida</taxon>
        <taxon>eudicotyledons</taxon>
        <taxon>Gunneridae</taxon>
        <taxon>Pentapetalae</taxon>
        <taxon>asterids</taxon>
        <taxon>lamiids</taxon>
        <taxon>Lamiales</taxon>
        <taxon>Oleaceae</taxon>
        <taxon>Oleeae</taxon>
        <taxon>Olea</taxon>
    </lineage>
</organism>